<name>A0A8E2ESV5_9PEZI</name>
<evidence type="ECO:0000256" key="1">
    <source>
        <dbReference type="ARBA" id="ARBA00023242"/>
    </source>
</evidence>
<dbReference type="AlphaFoldDB" id="A0A8E2ESV5"/>
<keyword evidence="4" id="KW-1185">Reference proteome</keyword>
<dbReference type="Gene3D" id="4.10.240.10">
    <property type="entry name" value="Zn(2)-C6 fungal-type DNA-binding domain"/>
    <property type="match status" value="1"/>
</dbReference>
<keyword evidence="1" id="KW-0539">Nucleus</keyword>
<sequence>MIPWARECQNCAELRKQVNVMVQNVKASQEMQSTIQRENEQLRALLAINSVSEDQIKTFCSQYPYQSDKETLMVIPETETNHGHFLTTHPESQSSAWQHTSTTSDDCCDNTTLNFVKAGQVTQNQTPLGTQFFWDMGEQFQSNQLAPLTATGTTHDGETLIYVEPTLEGPEVEHRSPCSNCRVAKTKCDRKSPCGRCWMYSKECDYRRLYV</sequence>
<evidence type="ECO:0000259" key="2">
    <source>
        <dbReference type="PROSITE" id="PS50048"/>
    </source>
</evidence>
<dbReference type="Pfam" id="PF00172">
    <property type="entry name" value="Zn_clus"/>
    <property type="match status" value="1"/>
</dbReference>
<protein>
    <recommendedName>
        <fullName evidence="2">Zn(2)-C6 fungal-type domain-containing protein</fullName>
    </recommendedName>
</protein>
<dbReference type="EMBL" id="KV750646">
    <property type="protein sequence ID" value="OCL03971.1"/>
    <property type="molecule type" value="Genomic_DNA"/>
</dbReference>
<evidence type="ECO:0000313" key="3">
    <source>
        <dbReference type="EMBL" id="OCL03971.1"/>
    </source>
</evidence>
<organism evidence="3 4">
    <name type="scientific">Glonium stellatum</name>
    <dbReference type="NCBI Taxonomy" id="574774"/>
    <lineage>
        <taxon>Eukaryota</taxon>
        <taxon>Fungi</taxon>
        <taxon>Dikarya</taxon>
        <taxon>Ascomycota</taxon>
        <taxon>Pezizomycotina</taxon>
        <taxon>Dothideomycetes</taxon>
        <taxon>Pleosporomycetidae</taxon>
        <taxon>Gloniales</taxon>
        <taxon>Gloniaceae</taxon>
        <taxon>Glonium</taxon>
    </lineage>
</organism>
<gene>
    <name evidence="3" type="ORF">AOQ84DRAFT_132522</name>
</gene>
<dbReference type="Proteomes" id="UP000250140">
    <property type="component" value="Unassembled WGS sequence"/>
</dbReference>
<dbReference type="InterPro" id="IPR036864">
    <property type="entry name" value="Zn2-C6_fun-type_DNA-bd_sf"/>
</dbReference>
<feature type="domain" description="Zn(2)-C6 fungal-type" evidence="2">
    <location>
        <begin position="177"/>
        <end position="206"/>
    </location>
</feature>
<dbReference type="GO" id="GO:0000981">
    <property type="term" value="F:DNA-binding transcription factor activity, RNA polymerase II-specific"/>
    <property type="evidence" value="ECO:0007669"/>
    <property type="project" value="InterPro"/>
</dbReference>
<dbReference type="CDD" id="cd00067">
    <property type="entry name" value="GAL4"/>
    <property type="match status" value="1"/>
</dbReference>
<reference evidence="3 4" key="1">
    <citation type="journal article" date="2016" name="Nat. Commun.">
        <title>Ectomycorrhizal ecology is imprinted in the genome of the dominant symbiotic fungus Cenococcum geophilum.</title>
        <authorList>
            <consortium name="DOE Joint Genome Institute"/>
            <person name="Peter M."/>
            <person name="Kohler A."/>
            <person name="Ohm R.A."/>
            <person name="Kuo A."/>
            <person name="Krutzmann J."/>
            <person name="Morin E."/>
            <person name="Arend M."/>
            <person name="Barry K.W."/>
            <person name="Binder M."/>
            <person name="Choi C."/>
            <person name="Clum A."/>
            <person name="Copeland A."/>
            <person name="Grisel N."/>
            <person name="Haridas S."/>
            <person name="Kipfer T."/>
            <person name="LaButti K."/>
            <person name="Lindquist E."/>
            <person name="Lipzen A."/>
            <person name="Maire R."/>
            <person name="Meier B."/>
            <person name="Mihaltcheva S."/>
            <person name="Molinier V."/>
            <person name="Murat C."/>
            <person name="Poggeler S."/>
            <person name="Quandt C.A."/>
            <person name="Sperisen C."/>
            <person name="Tritt A."/>
            <person name="Tisserant E."/>
            <person name="Crous P.W."/>
            <person name="Henrissat B."/>
            <person name="Nehls U."/>
            <person name="Egli S."/>
            <person name="Spatafora J.W."/>
            <person name="Grigoriev I.V."/>
            <person name="Martin F.M."/>
        </authorList>
    </citation>
    <scope>NUCLEOTIDE SEQUENCE [LARGE SCALE GENOMIC DNA]</scope>
    <source>
        <strain evidence="3 4">CBS 207.34</strain>
    </source>
</reference>
<accession>A0A8E2ESV5</accession>
<dbReference type="GO" id="GO:0008270">
    <property type="term" value="F:zinc ion binding"/>
    <property type="evidence" value="ECO:0007669"/>
    <property type="project" value="InterPro"/>
</dbReference>
<proteinExistence type="predicted"/>
<dbReference type="SUPFAM" id="SSF57701">
    <property type="entry name" value="Zn2/Cys6 DNA-binding domain"/>
    <property type="match status" value="1"/>
</dbReference>
<dbReference type="PROSITE" id="PS50048">
    <property type="entry name" value="ZN2_CY6_FUNGAL_2"/>
    <property type="match status" value="1"/>
</dbReference>
<evidence type="ECO:0000313" key="4">
    <source>
        <dbReference type="Proteomes" id="UP000250140"/>
    </source>
</evidence>
<dbReference type="InterPro" id="IPR001138">
    <property type="entry name" value="Zn2Cys6_DnaBD"/>
</dbReference>